<accession>A0A385DYG0</accession>
<evidence type="ECO:0000313" key="2">
    <source>
        <dbReference type="Proteomes" id="UP000261731"/>
    </source>
</evidence>
<sequence length="34" mass="3755">MAQASDRCSPSHQVRLRVRQTIPAIRETAYGAKG</sequence>
<evidence type="ECO:0000313" key="1">
    <source>
        <dbReference type="EMBL" id="AXQ64496.1"/>
    </source>
</evidence>
<name>A0A385DYG0_9CAUD</name>
<dbReference type="Proteomes" id="UP000261731">
    <property type="component" value="Segment"/>
</dbReference>
<protein>
    <submittedName>
        <fullName evidence="1">Uncharacterized protein</fullName>
    </submittedName>
</protein>
<dbReference type="GeneID" id="70080458"/>
<dbReference type="EMBL" id="MH651182">
    <property type="protein sequence ID" value="AXQ64496.1"/>
    <property type="molecule type" value="Genomic_DNA"/>
</dbReference>
<proteinExistence type="predicted"/>
<organism evidence="1 2">
    <name type="scientific">Gordonia phage Neville</name>
    <dbReference type="NCBI Taxonomy" id="2301693"/>
    <lineage>
        <taxon>Viruses</taxon>
        <taxon>Duplodnaviria</taxon>
        <taxon>Heunggongvirae</taxon>
        <taxon>Uroviricota</taxon>
        <taxon>Caudoviricetes</taxon>
        <taxon>Deeyouvirinae</taxon>
        <taxon>Nevillevirus</taxon>
        <taxon>Nevillevirus neville</taxon>
    </lineage>
</organism>
<gene>
    <name evidence="1" type="primary">86</name>
    <name evidence="1" type="ORF">SEA_NEVILLE_86</name>
</gene>
<reference evidence="1 2" key="1">
    <citation type="submission" date="2018-07" db="EMBL/GenBank/DDBJ databases">
        <authorList>
            <person name="Bragdon E."/>
            <person name="Orellana H."/>
            <person name="Sterchele H."/>
            <person name="Molloy S.D."/>
            <person name="Garlena R.A."/>
            <person name="Russell D.A."/>
            <person name="Pope W.H."/>
            <person name="Jacobs-Sera D."/>
            <person name="Hatfull G.F."/>
        </authorList>
    </citation>
    <scope>NUCLEOTIDE SEQUENCE [LARGE SCALE GENOMIC DNA]</scope>
</reference>
<keyword evidence="2" id="KW-1185">Reference proteome</keyword>
<dbReference type="KEGG" id="vg:70080458"/>
<dbReference type="RefSeq" id="YP_010245942.1">
    <property type="nucleotide sequence ID" value="NC_060131.1"/>
</dbReference>